<evidence type="ECO:0000259" key="9">
    <source>
        <dbReference type="PROSITE" id="PS51157"/>
    </source>
</evidence>
<accession>A0AAV8UWV7</accession>
<dbReference type="GO" id="GO:0008270">
    <property type="term" value="F:zinc ion binding"/>
    <property type="evidence" value="ECO:0007669"/>
    <property type="project" value="UniProtKB-KW"/>
</dbReference>
<feature type="compositionally biased region" description="Polar residues" evidence="8">
    <location>
        <begin position="2503"/>
        <end position="2513"/>
    </location>
</feature>
<dbReference type="PANTHER" id="PTHR21725:SF1">
    <property type="entry name" value="E3 UBIQUITIN-PROTEIN LIGASE UBR4"/>
    <property type="match status" value="1"/>
</dbReference>
<evidence type="ECO:0000256" key="2">
    <source>
        <dbReference type="ARBA" id="ARBA00022723"/>
    </source>
</evidence>
<dbReference type="Proteomes" id="UP001157974">
    <property type="component" value="Unassembled WGS sequence"/>
</dbReference>
<evidence type="ECO:0000256" key="4">
    <source>
        <dbReference type="ARBA" id="ARBA00022833"/>
    </source>
</evidence>
<feature type="coiled-coil region" evidence="7">
    <location>
        <begin position="4115"/>
        <end position="4142"/>
    </location>
</feature>
<keyword evidence="7" id="KW-0175">Coiled coil</keyword>
<evidence type="ECO:0000256" key="6">
    <source>
        <dbReference type="PROSITE-ProRule" id="PRU01388"/>
    </source>
</evidence>
<evidence type="ECO:0000313" key="11">
    <source>
        <dbReference type="Proteomes" id="UP001157974"/>
    </source>
</evidence>
<dbReference type="Pfam" id="PF13764">
    <property type="entry name" value="E3_UbLigase_R4"/>
    <property type="match status" value="1"/>
</dbReference>
<dbReference type="InterPro" id="IPR025704">
    <property type="entry name" value="E3_Ub_ligase_UBR4_C"/>
</dbReference>
<name>A0AAV8UWV7_9RHOD</name>
<dbReference type="EMBL" id="JAMWBK010000003">
    <property type="protein sequence ID" value="KAJ8906865.1"/>
    <property type="molecule type" value="Genomic_DNA"/>
</dbReference>
<evidence type="ECO:0000256" key="3">
    <source>
        <dbReference type="ARBA" id="ARBA00022771"/>
    </source>
</evidence>
<feature type="compositionally biased region" description="Basic residues" evidence="8">
    <location>
        <begin position="2104"/>
        <end position="2117"/>
    </location>
</feature>
<keyword evidence="3 6" id="KW-0863">Zinc-finger</keyword>
<dbReference type="PROSITE" id="PS51157">
    <property type="entry name" value="ZF_UBR"/>
    <property type="match status" value="1"/>
</dbReference>
<comment type="caution">
    <text evidence="10">The sequence shown here is derived from an EMBL/GenBank/DDBJ whole genome shotgun (WGS) entry which is preliminary data.</text>
</comment>
<feature type="region of interest" description="Disordered" evidence="8">
    <location>
        <begin position="147"/>
        <end position="178"/>
    </location>
</feature>
<feature type="region of interest" description="Disordered" evidence="8">
    <location>
        <begin position="2104"/>
        <end position="2126"/>
    </location>
</feature>
<keyword evidence="4" id="KW-0862">Zinc</keyword>
<feature type="region of interest" description="UBR4 E3 catalytic module" evidence="6">
    <location>
        <begin position="4051"/>
        <end position="4529"/>
    </location>
</feature>
<organism evidence="10 11">
    <name type="scientific">Rhodosorus marinus</name>
    <dbReference type="NCBI Taxonomy" id="101924"/>
    <lineage>
        <taxon>Eukaryota</taxon>
        <taxon>Rhodophyta</taxon>
        <taxon>Stylonematophyceae</taxon>
        <taxon>Stylonematales</taxon>
        <taxon>Stylonemataceae</taxon>
        <taxon>Rhodosorus</taxon>
    </lineage>
</organism>
<feature type="region of interest" description="Disordered" evidence="8">
    <location>
        <begin position="451"/>
        <end position="474"/>
    </location>
</feature>
<evidence type="ECO:0000256" key="5">
    <source>
        <dbReference type="PROSITE-ProRule" id="PRU00508"/>
    </source>
</evidence>
<evidence type="ECO:0000256" key="8">
    <source>
        <dbReference type="SAM" id="MobiDB-lite"/>
    </source>
</evidence>
<evidence type="ECO:0000256" key="1">
    <source>
        <dbReference type="ARBA" id="ARBA00009970"/>
    </source>
</evidence>
<proteinExistence type="inferred from homology"/>
<protein>
    <recommendedName>
        <fullName evidence="9">UBR-type domain-containing protein</fullName>
    </recommendedName>
</protein>
<keyword evidence="11" id="KW-1185">Reference proteome</keyword>
<dbReference type="PANTHER" id="PTHR21725">
    <property type="entry name" value="E3 UBIQUITIN-PROTEIN LIGASE UBR4"/>
    <property type="match status" value="1"/>
</dbReference>
<gene>
    <name evidence="10" type="ORF">NDN08_003349</name>
</gene>
<sequence length="4529" mass="502796">MSYLVPYLGSSGSRGKPQRSDAGDDFAKKVLSFLRKGGALGLKLRKRDETVTHLSELRTTDVLDDIRSVVRQGEISEASSELSALAVLRASATSVILAEALDYILFARESTELDSRYLGTVCSKLEDLVRLNDEIWMEETRTLLPGAATTSSDRQGTAPERFVTRDGASTSSSSVFSGTHYKQNSASEYAFMSFLLNIRAEEIFCFLATEVVNKCNDAEEDMATAAIRLSIRFLLMGAEVAIESKTRGKRTAEEERSIMEFTSKCLVSLGQKVGRLCAKYPAIDMESWLIAAEDFCEGCKFGIANVCVSLFCGMTDALEGYFSSDPIPAACKRSLLLLLRLVGPVDDTRSRFRKSSRSRSLQSPEQLASQLIGTERARISLKDVSEAARNIFPRPLKLSSTREISSELLPLHPTAEQVLRTCERFLQVKSQSSEESSNTLLRLLSTVMETAASRAEERAPPSSPTPVEASETEESGVQMFGNTFDDSLFLATSELSGSGSKATSSSLKPVHLEIVNLSIQILTVVIDFVPREATRGLYEFYASTMRTARLLPLENLPQPQGSVLSSRLRTLLLSAPRGQHNPDLMSQCHASVLNAFIEDGVGGLKDPLGARHESFFVAYFVLKSEQEMRSTQNGGSSDFVTTLLLGFSDELEKVVENKKKQTITYATLLLIAYAFSALQLPAQRKVFVGRLSAVVDRAVKVLHDTSNRDNELRAMLNLLNILDYCTSFFSHDGVPMLLKSEIENEVFRSSVRGEDGAQQFQRLMTSHEKSDAEERLVSAIGPTSSCLETLLDVLWARVWDMRIGASYDRDDTETISNFTEVCWRILERLQPGSSSSVPEVHGGLSGRLNNLRTRTIQLNSERLSEVAAESLGKDVLHKDCIWITANALSLIKGTDSAEGRPGANPEAVIQILATLDSLVGRYPNVWKSDNRILRKRKRSTRMTFHESCLMALESGVLDKGYSSLQMTMLVLIEAATCVADDVHGEQVISDSAALAAKVGHDSEVHELLVVLAKRAWKGSEVEKDEAIPIIFLSHRMATVARLCVESPLGTQSWLQFLEDSGRSPELAAVEARATTLVFGGGEDDAVGTLVPRWSLKDTLLKVAESEADQDGARMLGALRRLMTTSTTGAGWTAAVRQTVIDVARDDAVFPRIMSKVLAHRTGAECMVSIFESIGNLDPESVDLIFNLLRRGALDPSASSVSLLYTIDIVLVIAAGNGNEHFVRKLVGMYFELLQRLWDDRNFRPFVLDAALKSCVLIQRICRIYAALGLKDTSAMETPVEGIDQSQEKMPALDSEVVELGDADEDGDASTTDDEEEDEYSSAGLASQCCTFTETGRQFVEQHWYYCYTCGMTCGEGICRVCALVCHRDHEISYSRSSRFFCDCGAGGSDASNPSSRAGTSFNQCLALHPRHEVRTDEGGASGQPRSASHENSSSDESMSDEQRSVLLKDCKTVWSDDDTTKSRIAMLLQEVLDSMTSVESIRDIFLNDENTKSVMVAARGSHGFSEGRLFDAAVMELLWTLRNPRVVEARKDVAGPRISTRASTISFKKSDMGGSHRQHKLHFNMIAYCGSGALVTVDRAGKVLLSDIRSILGESDVNADSSGVKATAQNTVASGPSRIEANQETPRYLLLSYSDKVMFLEVYDQSEFQNCGAVQLGSTYLTTGQQKTKGLRATWVKGYPSLAAVSHGAELSMFNLSVSVVAPCKVLRLENSEDEIIDSSLMRLPSSGKVGTAADFEEGRIQVVCITRNGLLYSCLTSLVDEQDNILHCDRNIQTVTEGKPISVCLSKWLLSVVVILDNGSVLFRRVGYQAIGDCEMMLFESVFPALEQAVVVDSLDAPNFFLCTAKAANDSVHVKLLRNSNGCLHHQNIGEQAPKVLSKIFGAVFCEAANDGYPERPSVAVLSEDGSVHTFALMSEDGVSLPARPRYSDAQGPGNENKLEHAPSAVGFFEKCRQIKDQITLGGDILDCDGGLSPEEARRAVRGSGTECVVSPTPNAVFKIRISTRNRSYIITGIRMLFGSCERSRSRVPARVNVFGRCAATIVQSARRWVDIPLNVFESAASPRDVTVELVPQSSNVSDGTCAFDALEVYGVNVSEFSEMKSKHEKRMRKVQRKRSKQQEKARHKQQIENLVRNTALQKRSFLEETLALSGMPLAKLNDNALGEFLVFMVELSQMPESSYVVRKECKAILEKQYRKEGSELAVLMRENLLKRLRSRGIRLIEGEVHAPREIEEMLLATGRIIDDDAEQFRRFLSSTNILEYCRTLAVLHQSVQDSGVRVVHHRRDITVSLLRIYYTIFRMSSDPDEKQELASLLFALLTNDNEDVRNISSKHMFQVVMESMQQLSGTDHDVEEEIKLMTFVIRELLAAVDSTSAKRYRAKGIILFDAMNFLQKLVTGSEECAALITDELVKLRECLANKVAVVQIWQNEDQAMFEKAFLLLRLIAVMAKGTESTNESNRRSLIWSRELFEGLARLLENLWPLIEERFSIAQQQETDEDNEDSVQSISPFRSTTSMDPLIPSDVLNHVFRTRGNRKSSRSALLTAETALEVLQSLWSIRDEVSDECISDLRRITCLYGYLAKDKLPNLGMLWVATLKATSRSAKNLLHLLCNLDRGQYYSELDRFFYQQRLKKVSVALKKAEGNSQETSYEDQVELGESLSGMLGLARKRPWNWREFCKTKELGTEGATWVLLKVASSFGDPLLLYSMRLLAAAFANTNEDAKKMLLEASLAELDDDQVAESELDSESPVDFETWIEDSNCRLNMLVRNYCLGSASQDVRVAATEIVRGLLLSSKESNVEFYGEIKELILRFIPAMGSEGHQCEEFASLVSLCSKTNSDDEDYCKRVAKSVSESMIRGLGFLKNHPNCYLYKHLDSVLELNGFFLESDVCAICALGIEDRSPTLSKLDNISSETKYTDRAILCCLQSQQAISSISLKVVHTGRSCRVRTINVLYSCRPVDEVSELNSASHPWRMSKAITLGLRQTEAKLTFSIPIVAANLMFEFAELHSTDGDGASSSERLLCPRCSRTVSDRHGICRNCDENAYQCRQCRNINYENLDAFLCIECGYCKHGKFEFTLQSATSFSAERIVNEADRLRTTSIIEKEITFVQKQYDNLRVLGETIRNLINDTVEDESIYDNAPDTAQLTDMERATIDISELESPLPTILRRIARAEGDDDGAVAFLDRSLAAAMTGSRANSGSDILSRPGGSSMQAVSSKINQKTAILASVYGKECATAYVSLSRTIQGLTAIRKELLRYTVGKVPVDVAVGEEEEDGMNCFGCAAFFVMRCSELVSDLLTNVGIAKPTLVESGLVEAITENEDVLDLSRASASTCRKIVATIAVSSELLLARLADRLSLKLEACTSIFTEVDVGSLLAADLNTFECIGSLAGTYWEELFMKKLLKYFLKAGDMNSASLAEHVVLPALRILRNVARREHQARSPLKQLLADEKFRVWGMKVALKSPCSDVRGESIDILETLHEEDNREAELISSLSDQLRSMRAGTGEDAGEFFDWFARVLGDADVNSMPYVVRSVLLPNISSQIAAEAEALQKSESRLDRFSFSQGYALRRLAELMKITLRGMSAKNFSEVRSKDLISSLLRAYLTIRKLVVQRTKLTDECSESLLAILRLMDSLDDKKDVLRAFVSESILSYNSTDARSLSILLEQLREMLCPHKAEPVYEIIFTKSPTQEEFIRGNLSRGAYPSTSIGLVMRDVKNKICRDLELTGLLEDDFGLELLVAGKLLTLDLSIRSVYEHIWRPSQRQPQEVEQTDTEVDTPMVVVYRLSGLDGQATEPIVDSLEEPEDEKIDPEIEFAETSIVAETGGLDLLLKLILEVENLSIWKENVRSTALELLQASCKIRSNRLTLAKRDVLSKLLEFSAAAFWARDKAAAHSAEILLSMSASILAEYESETSSPSDEIERTKLLHDEDVMYLVKVFLEQLDQSSSLAEAALLEVIPFICRGVEPAQKMLIDYFLTRLTLSQLDSSESTQTVLKRLSSLLNASSRHEDEFIRLSLMEKGLADESEEYLSSHFPLPRKDNLAAWEHSLILSGPALVLRLLQGLARMPRTCGDFYKGRIVEYLLPMIPTLTTLETVSSASAIGAVAEELLDEVMVLPKIETEVKKFRKEIKDARRAAAAARRRAVLEEAGVVSMGDDSGSSSQHQLSASSVPKCIVMEGIEEEKGPTCLVCRDGFQSKPDEILGLYVYCKRVAASERQPEEEDTTDVSSWSSADYQMNFFYTTVTHLNAIHYSCHRESVRLDRSSSRPRDEWEGSALRNSQTKCNNLFPLEPPTIVVGALPNVQPSITKSSRRAYSDAIDQYFFRNHTLGHSGLTQLQLLLHDLGSSLVRFGAGDMTAFSRDTQGGGAHSNASLIPYFLQLGLHLESSHEDEVVSMTETLKGFLETGGDELAYYLAFSICFLSVEDWLEKAPAFLRHAQKELGKEKALATIAFVHMVQRFFKHDLSENWKLHFRQQLAQGMYYSDRVLELVQFYEGHQVYDSESFLKAIESAQTNPEESQGFFEALRSVL</sequence>
<dbReference type="InterPro" id="IPR045189">
    <property type="entry name" value="UBR4-like"/>
</dbReference>
<evidence type="ECO:0000313" key="10">
    <source>
        <dbReference type="EMBL" id="KAJ8906865.1"/>
    </source>
</evidence>
<reference evidence="10 11" key="1">
    <citation type="journal article" date="2023" name="Nat. Commun.">
        <title>Origin of minicircular mitochondrial genomes in red algae.</title>
        <authorList>
            <person name="Lee Y."/>
            <person name="Cho C.H."/>
            <person name="Lee Y.M."/>
            <person name="Park S.I."/>
            <person name="Yang J.H."/>
            <person name="West J.A."/>
            <person name="Bhattacharya D."/>
            <person name="Yoon H.S."/>
        </authorList>
    </citation>
    <scope>NUCLEOTIDE SEQUENCE [LARGE SCALE GENOMIC DNA]</scope>
    <source>
        <strain evidence="10 11">CCMP1338</strain>
        <tissue evidence="10">Whole cell</tissue>
    </source>
</reference>
<feature type="region of interest" description="Disordered" evidence="8">
    <location>
        <begin position="1413"/>
        <end position="1441"/>
    </location>
</feature>
<dbReference type="SMART" id="SM00396">
    <property type="entry name" value="ZnF_UBR1"/>
    <property type="match status" value="1"/>
</dbReference>
<comment type="similarity">
    <text evidence="1 6">Belongs to the UBR4 family.</text>
</comment>
<dbReference type="Pfam" id="PF24079">
    <property type="entry name" value="UBR4"/>
    <property type="match status" value="1"/>
</dbReference>
<keyword evidence="2" id="KW-0479">Metal-binding</keyword>
<feature type="zinc finger region" description="UBR-type" evidence="5">
    <location>
        <begin position="1327"/>
        <end position="1409"/>
    </location>
</feature>
<dbReference type="InterPro" id="IPR056530">
    <property type="entry name" value="UBR4-like_dom"/>
</dbReference>
<evidence type="ECO:0000256" key="7">
    <source>
        <dbReference type="SAM" id="Coils"/>
    </source>
</evidence>
<feature type="domain" description="UBR-type" evidence="9">
    <location>
        <begin position="1327"/>
        <end position="1409"/>
    </location>
</feature>
<feature type="region of interest" description="Disordered" evidence="8">
    <location>
        <begin position="1"/>
        <end position="23"/>
    </location>
</feature>
<dbReference type="PROSITE" id="PS52043">
    <property type="entry name" value="UBR4_E3"/>
    <property type="match status" value="1"/>
</dbReference>
<dbReference type="InterPro" id="IPR003126">
    <property type="entry name" value="Znf_UBR"/>
</dbReference>
<feature type="region of interest" description="Disordered" evidence="8">
    <location>
        <begin position="2493"/>
        <end position="2513"/>
    </location>
</feature>